<organism evidence="12 13">
    <name type="scientific">Synchytrium endobioticum</name>
    <dbReference type="NCBI Taxonomy" id="286115"/>
    <lineage>
        <taxon>Eukaryota</taxon>
        <taxon>Fungi</taxon>
        <taxon>Fungi incertae sedis</taxon>
        <taxon>Chytridiomycota</taxon>
        <taxon>Chytridiomycota incertae sedis</taxon>
        <taxon>Chytridiomycetes</taxon>
        <taxon>Synchytriales</taxon>
        <taxon>Synchytriaceae</taxon>
        <taxon>Synchytrium</taxon>
    </lineage>
</organism>
<protein>
    <recommendedName>
        <fullName evidence="14">t-SNARE coiled-coil homology domain-containing protein</fullName>
    </recommendedName>
</protein>
<evidence type="ECO:0000256" key="7">
    <source>
        <dbReference type="ARBA" id="ARBA00022927"/>
    </source>
</evidence>
<evidence type="ECO:0000256" key="4">
    <source>
        <dbReference type="ARBA" id="ARBA00022692"/>
    </source>
</evidence>
<dbReference type="PANTHER" id="PTHR13050">
    <property type="entry name" value="USE1-LIKE PROTEIN"/>
    <property type="match status" value="1"/>
</dbReference>
<dbReference type="GO" id="GO:0031201">
    <property type="term" value="C:SNARE complex"/>
    <property type="evidence" value="ECO:0007669"/>
    <property type="project" value="TreeGrafter"/>
</dbReference>
<dbReference type="VEuPathDB" id="FungiDB:SeMB42_g00962"/>
<evidence type="ECO:0000313" key="13">
    <source>
        <dbReference type="Proteomes" id="UP000317494"/>
    </source>
</evidence>
<dbReference type="GO" id="GO:0006890">
    <property type="term" value="P:retrograde vesicle-mediated transport, Golgi to endoplasmic reticulum"/>
    <property type="evidence" value="ECO:0007669"/>
    <property type="project" value="TreeGrafter"/>
</dbReference>
<comment type="similarity">
    <text evidence="2">Belongs to the USE1 family.</text>
</comment>
<keyword evidence="7" id="KW-0653">Protein transport</keyword>
<evidence type="ECO:0000313" key="12">
    <source>
        <dbReference type="EMBL" id="TPX53159.1"/>
    </source>
</evidence>
<evidence type="ECO:0000256" key="2">
    <source>
        <dbReference type="ARBA" id="ARBA00007891"/>
    </source>
</evidence>
<evidence type="ECO:0008006" key="14">
    <source>
        <dbReference type="Google" id="ProtNLM"/>
    </source>
</evidence>
<dbReference type="GO" id="GO:0015031">
    <property type="term" value="P:protein transport"/>
    <property type="evidence" value="ECO:0007669"/>
    <property type="project" value="UniProtKB-KW"/>
</dbReference>
<proteinExistence type="inferred from homology"/>
<keyword evidence="4 11" id="KW-0812">Transmembrane</keyword>
<dbReference type="AlphaFoldDB" id="A0A507DN62"/>
<dbReference type="GO" id="GO:0005789">
    <property type="term" value="C:endoplasmic reticulum membrane"/>
    <property type="evidence" value="ECO:0007669"/>
    <property type="project" value="UniProtKB-SubCell"/>
</dbReference>
<keyword evidence="5" id="KW-0256">Endoplasmic reticulum</keyword>
<evidence type="ECO:0000256" key="11">
    <source>
        <dbReference type="SAM" id="Phobius"/>
    </source>
</evidence>
<gene>
    <name evidence="12" type="ORF">SeMB42_g00962</name>
</gene>
<dbReference type="PANTHER" id="PTHR13050:SF7">
    <property type="entry name" value="VESICLE TRANSPORT PROTEIN USE1"/>
    <property type="match status" value="1"/>
</dbReference>
<dbReference type="CDD" id="cd15860">
    <property type="entry name" value="SNARE_USE1"/>
    <property type="match status" value="1"/>
</dbReference>
<keyword evidence="9 11" id="KW-0472">Membrane</keyword>
<keyword evidence="3" id="KW-0813">Transport</keyword>
<accession>A0A507DN62</accession>
<comment type="caution">
    <text evidence="12">The sequence shown here is derived from an EMBL/GenBank/DDBJ whole genome shotgun (WGS) entry which is preliminary data.</text>
</comment>
<evidence type="ECO:0000256" key="3">
    <source>
        <dbReference type="ARBA" id="ARBA00022448"/>
    </source>
</evidence>
<dbReference type="Pfam" id="PF09753">
    <property type="entry name" value="Use1"/>
    <property type="match status" value="1"/>
</dbReference>
<feature type="transmembrane region" description="Helical" evidence="11">
    <location>
        <begin position="250"/>
        <end position="272"/>
    </location>
</feature>
<name>A0A507DN62_9FUNG</name>
<sequence>MAMPSIESPTAQVNLRRLLAHCSSLSAPSSHASKLDSPTILRTQQNLAHARRLVEVIAHSTPTGRDDPFVQDAIRTLDHLEATAFSDDQLPLQERINKAFRRALTPPDEWKARYSDAQLPRLVADTSVLRLEQVVPATATPVDARTQLLGNASELRRRRTSTTPVHSADNPELDSVLQHHRGLQDQLSEELARMASQLKMNSLALGAVLKEDAKVLDEASEKLERSVTRVKAEGGRLGKVTASTRGTFCLTLAVVMVVCLVFMWTFFFMWVFKKKG</sequence>
<evidence type="ECO:0000256" key="9">
    <source>
        <dbReference type="ARBA" id="ARBA00023136"/>
    </source>
</evidence>
<evidence type="ECO:0000256" key="10">
    <source>
        <dbReference type="SAM" id="MobiDB-lite"/>
    </source>
</evidence>
<keyword evidence="8 11" id="KW-1133">Transmembrane helix</keyword>
<keyword evidence="13" id="KW-1185">Reference proteome</keyword>
<evidence type="ECO:0000256" key="1">
    <source>
        <dbReference type="ARBA" id="ARBA00004163"/>
    </source>
</evidence>
<keyword evidence="6" id="KW-0931">ER-Golgi transport</keyword>
<evidence type="ECO:0000256" key="8">
    <source>
        <dbReference type="ARBA" id="ARBA00022989"/>
    </source>
</evidence>
<dbReference type="Proteomes" id="UP000317494">
    <property type="component" value="Unassembled WGS sequence"/>
</dbReference>
<dbReference type="STRING" id="286115.A0A507DN62"/>
<evidence type="ECO:0000256" key="5">
    <source>
        <dbReference type="ARBA" id="ARBA00022824"/>
    </source>
</evidence>
<reference evidence="12 13" key="1">
    <citation type="journal article" date="2019" name="Sci. Rep.">
        <title>Comparative genomics of chytrid fungi reveal insights into the obligate biotrophic and pathogenic lifestyle of Synchytrium endobioticum.</title>
        <authorList>
            <person name="van de Vossenberg B.T.L.H."/>
            <person name="Warris S."/>
            <person name="Nguyen H.D.T."/>
            <person name="van Gent-Pelzer M.P.E."/>
            <person name="Joly D.L."/>
            <person name="van de Geest H.C."/>
            <person name="Bonants P.J.M."/>
            <person name="Smith D.S."/>
            <person name="Levesque C.A."/>
            <person name="van der Lee T.A.J."/>
        </authorList>
    </citation>
    <scope>NUCLEOTIDE SEQUENCE [LARGE SCALE GENOMIC DNA]</scope>
    <source>
        <strain evidence="12 13">MB42</strain>
    </source>
</reference>
<comment type="subcellular location">
    <subcellularLocation>
        <location evidence="1">Endoplasmic reticulum membrane</location>
        <topology evidence="1">Single-pass type IV membrane protein</topology>
    </subcellularLocation>
</comment>
<dbReference type="GO" id="GO:0005484">
    <property type="term" value="F:SNAP receptor activity"/>
    <property type="evidence" value="ECO:0007669"/>
    <property type="project" value="TreeGrafter"/>
</dbReference>
<evidence type="ECO:0000256" key="6">
    <source>
        <dbReference type="ARBA" id="ARBA00022892"/>
    </source>
</evidence>
<dbReference type="InterPro" id="IPR019150">
    <property type="entry name" value="Vesicle_transport_protein_Use1"/>
</dbReference>
<feature type="region of interest" description="Disordered" evidence="10">
    <location>
        <begin position="150"/>
        <end position="173"/>
    </location>
</feature>
<dbReference type="EMBL" id="QEAN01000021">
    <property type="protein sequence ID" value="TPX53159.1"/>
    <property type="molecule type" value="Genomic_DNA"/>
</dbReference>